<comment type="caution">
    <text evidence="1">The sequence shown here is derived from an EMBL/GenBank/DDBJ whole genome shotgun (WGS) entry which is preliminary data.</text>
</comment>
<evidence type="ECO:0000313" key="2">
    <source>
        <dbReference type="Proteomes" id="UP001055072"/>
    </source>
</evidence>
<accession>A0ACB8U9L7</accession>
<reference evidence="1" key="1">
    <citation type="journal article" date="2021" name="Environ. Microbiol.">
        <title>Gene family expansions and transcriptome signatures uncover fungal adaptations to wood decay.</title>
        <authorList>
            <person name="Hage H."/>
            <person name="Miyauchi S."/>
            <person name="Viragh M."/>
            <person name="Drula E."/>
            <person name="Min B."/>
            <person name="Chaduli D."/>
            <person name="Navarro D."/>
            <person name="Favel A."/>
            <person name="Norest M."/>
            <person name="Lesage-Meessen L."/>
            <person name="Balint B."/>
            <person name="Merenyi Z."/>
            <person name="de Eugenio L."/>
            <person name="Morin E."/>
            <person name="Martinez A.T."/>
            <person name="Baldrian P."/>
            <person name="Stursova M."/>
            <person name="Martinez M.J."/>
            <person name="Novotny C."/>
            <person name="Magnuson J.K."/>
            <person name="Spatafora J.W."/>
            <person name="Maurice S."/>
            <person name="Pangilinan J."/>
            <person name="Andreopoulos W."/>
            <person name="LaButti K."/>
            <person name="Hundley H."/>
            <person name="Na H."/>
            <person name="Kuo A."/>
            <person name="Barry K."/>
            <person name="Lipzen A."/>
            <person name="Henrissat B."/>
            <person name="Riley R."/>
            <person name="Ahrendt S."/>
            <person name="Nagy L.G."/>
            <person name="Grigoriev I.V."/>
            <person name="Martin F."/>
            <person name="Rosso M.N."/>
        </authorList>
    </citation>
    <scope>NUCLEOTIDE SEQUENCE</scope>
    <source>
        <strain evidence="1">CBS 384.51</strain>
    </source>
</reference>
<proteinExistence type="predicted"/>
<dbReference type="Proteomes" id="UP001055072">
    <property type="component" value="Unassembled WGS sequence"/>
</dbReference>
<name>A0ACB8U9L7_9APHY</name>
<gene>
    <name evidence="1" type="ORF">BDY19DRAFT_1046729</name>
</gene>
<evidence type="ECO:0000313" key="1">
    <source>
        <dbReference type="EMBL" id="KAI0090936.1"/>
    </source>
</evidence>
<organism evidence="1 2">
    <name type="scientific">Irpex rosettiformis</name>
    <dbReference type="NCBI Taxonomy" id="378272"/>
    <lineage>
        <taxon>Eukaryota</taxon>
        <taxon>Fungi</taxon>
        <taxon>Dikarya</taxon>
        <taxon>Basidiomycota</taxon>
        <taxon>Agaricomycotina</taxon>
        <taxon>Agaricomycetes</taxon>
        <taxon>Polyporales</taxon>
        <taxon>Irpicaceae</taxon>
        <taxon>Irpex</taxon>
    </lineage>
</organism>
<dbReference type="EMBL" id="MU274906">
    <property type="protein sequence ID" value="KAI0090936.1"/>
    <property type="molecule type" value="Genomic_DNA"/>
</dbReference>
<keyword evidence="2" id="KW-1185">Reference proteome</keyword>
<sequence>MADDCVTDVTLPEYSNGPNRPNARKVHNPVFLDRPAARRDAGKGMILCQLRRAPRLEGEERQSLREGGQLDREAQGDAQKAMSSSQESEHSDQDHPTIIPGIKKRRVQRACDICRRKKVRCDGGQMPNNRCSNCITYNHECTYVEAAKKRGPPKGYVEGLESRVVTMEKLLVKLCPDRDVLSELGGPFDKDAWIAKGGVKGTGVMPTPSTSETRHPHSLPPPLTPVDDEELGPSDNEVTARRTLEMGMKNLRINTGHPRFFGKSSSVMFLQTAIMLRHEYTGAEIARVGPEGKKVILPCKRPEFWRAHPWIIESLEHEKPHSSFPPPDLLTSLVDLYFQKCNLYLPLLHRPTLEKGIADDLHLKDEGFGSVLLLVCALGARFSEDPRVILQGSNSQHSAGWEWFRQVQWIRRSLLSPPRLYDLQVACLTAVFLHGSATPQASWTVIGVGIRMAQDVGAHRKKTYTSKKTVEEELWKRAFWCLLTYDRFISSALGRPCAIHDEDFDLDLPVECDDEYWETEDPSKAFKQPAGKPSKIAYFNCLIRQNQILAFALRTIYSINKSKVLLGFIGPRWEQHIVSELDSALNKWIDAVPDHLRWDPNREDQVFLAQSAALYALYYNLQIIVHRPFISSPRKPSSLVFPSLAICTNAARSCIHVLDVNFRRNGSASFSNIMSLFLAGIILLLNIWGGKRAGSVITDPAKEMADVHKAMKMLKALERRWHTAGRLWDIMYELAEVGDLPLPQPSPQPSNKRERNSNNATAGISGPESSPSPASEPRHFAGTRRVGEAKARQTSRSGSSLSPTPRTQHVMDTPPPPLPQASMYSASPSIIEPSRVSVPQHAQPIALPVNGFSLGNTTYGAGPPAIHSQAPMNTVQAPAGQPLEMDPILSMQSMMYDQVLSNFSASLMPQTDPSAQPPSHTTGPQFVHPPDENLDEWLRMASLGAGAFSADATAENASQSMWSAAPNGFEWDDWGAYISNFGGMNISYPQNGPNGQGGPFGQATN</sequence>
<protein>
    <submittedName>
        <fullName evidence="1">Fungal-specific transcription factor domain-containing protein</fullName>
    </submittedName>
</protein>